<keyword evidence="2" id="KW-0808">Transferase</keyword>
<reference evidence="1" key="1">
    <citation type="submission" date="2018-02" db="EMBL/GenBank/DDBJ databases">
        <title>Rhizophora mucronata_Transcriptome.</title>
        <authorList>
            <person name="Meera S.P."/>
            <person name="Sreeshan A."/>
            <person name="Augustine A."/>
        </authorList>
    </citation>
    <scope>NUCLEOTIDE SEQUENCE</scope>
    <source>
        <tissue evidence="1">Leaf</tissue>
    </source>
</reference>
<dbReference type="AlphaFoldDB" id="A0A2P2JTB7"/>
<accession>A0A2P2JTB7</accession>
<dbReference type="EMBL" id="GGEC01016244">
    <property type="protein sequence ID" value="MBW96727.1"/>
    <property type="molecule type" value="Transcribed_RNA"/>
</dbReference>
<sequence length="90" mass="10217">MPNKTICLEVIEFRFHSQGFAITLASNMGYTFLHIITHSCNHTQTLVQPSSRVKTFRASICSPEQGIVCIPRLTLMLLFKVRHKVLASRT</sequence>
<evidence type="ECO:0000313" key="1">
    <source>
        <dbReference type="EMBL" id="MBW96727.1"/>
    </source>
</evidence>
<name>A0A2P2JTB7_RHIMU</name>
<dbReference type="GO" id="GO:0016740">
    <property type="term" value="F:transferase activity"/>
    <property type="evidence" value="ECO:0007669"/>
    <property type="project" value="UniProtKB-KW"/>
</dbReference>
<evidence type="ECO:0000313" key="2">
    <source>
        <dbReference type="EMBL" id="MBW96728.1"/>
    </source>
</evidence>
<proteinExistence type="predicted"/>
<protein>
    <submittedName>
        <fullName evidence="2">Pyrophosphatefructose 6-phosphate 1-phosphotransferase subunit alpha-like</fullName>
    </submittedName>
</protein>
<organism evidence="1">
    <name type="scientific">Rhizophora mucronata</name>
    <name type="common">Asiatic mangrove</name>
    <dbReference type="NCBI Taxonomy" id="61149"/>
    <lineage>
        <taxon>Eukaryota</taxon>
        <taxon>Viridiplantae</taxon>
        <taxon>Streptophyta</taxon>
        <taxon>Embryophyta</taxon>
        <taxon>Tracheophyta</taxon>
        <taxon>Spermatophyta</taxon>
        <taxon>Magnoliopsida</taxon>
        <taxon>eudicotyledons</taxon>
        <taxon>Gunneridae</taxon>
        <taxon>Pentapetalae</taxon>
        <taxon>rosids</taxon>
        <taxon>fabids</taxon>
        <taxon>Malpighiales</taxon>
        <taxon>Rhizophoraceae</taxon>
        <taxon>Rhizophora</taxon>
    </lineage>
</organism>
<dbReference type="EMBL" id="GGEC01016245">
    <property type="protein sequence ID" value="MBW96728.1"/>
    <property type="molecule type" value="Transcribed_RNA"/>
</dbReference>